<dbReference type="Proteomes" id="UP000799421">
    <property type="component" value="Unassembled WGS sequence"/>
</dbReference>
<feature type="coiled-coil region" evidence="7">
    <location>
        <begin position="182"/>
        <end position="216"/>
    </location>
</feature>
<keyword evidence="5 6" id="KW-0539">Nucleus</keyword>
<dbReference type="AlphaFoldDB" id="A0A6A7BQM9"/>
<dbReference type="PIRSF" id="PIRSF015952">
    <property type="entry name" value="U3snoRNP11"/>
    <property type="match status" value="1"/>
</dbReference>
<evidence type="ECO:0000256" key="8">
    <source>
        <dbReference type="SAM" id="MobiDB-lite"/>
    </source>
</evidence>
<evidence type="ECO:0000256" key="6">
    <source>
        <dbReference type="PIRNR" id="PIRNR015952"/>
    </source>
</evidence>
<keyword evidence="10" id="KW-1185">Reference proteome</keyword>
<protein>
    <recommendedName>
        <fullName evidence="6">U3 small nucleolar RNA-associated protein 11</fullName>
        <shortName evidence="6">U3 snoRNA-associated protein 11</shortName>
    </recommendedName>
</protein>
<proteinExistence type="inferred from homology"/>
<sequence>MSSLRNAAPRRTHRERAQPLERSKWGLLEKSKDYRKRAADHKLKRSKLKTLRTKASERNEDEFYFGMVNESRDSGSQNKKREQNGAAKKLSHDVIKLLKTQDAGYLRTMLGSVRAKRERAEERFVLQRNLMQNGGGEGKVVVLDEMPEESDGVVKDDDDLSSESVHDEREYETKAIKERRELKKKKHRIEVQERLVEGLKNREKQLGIALRELDAQRARMNGTAGKGVNKNGVKFKFRSKR</sequence>
<dbReference type="PANTHER" id="PTHR12838:SF0">
    <property type="entry name" value="U3 SMALL NUCLEOLAR RNA-ASSOCIATED PROTEIN 11-RELATED"/>
    <property type="match status" value="1"/>
</dbReference>
<feature type="region of interest" description="Disordered" evidence="8">
    <location>
        <begin position="1"/>
        <end position="26"/>
    </location>
</feature>
<feature type="region of interest" description="Disordered" evidence="8">
    <location>
        <begin position="62"/>
        <end position="89"/>
    </location>
</feature>
<dbReference type="OrthoDB" id="29058at2759"/>
<gene>
    <name evidence="9" type="ORF">K470DRAFT_260828</name>
</gene>
<dbReference type="Pfam" id="PF03998">
    <property type="entry name" value="Utp11"/>
    <property type="match status" value="1"/>
</dbReference>
<accession>A0A6A7BQM9</accession>
<dbReference type="InterPro" id="IPR007144">
    <property type="entry name" value="SSU_processome_Utp11"/>
</dbReference>
<dbReference type="EMBL" id="MU006044">
    <property type="protein sequence ID" value="KAF2857422.1"/>
    <property type="molecule type" value="Genomic_DNA"/>
</dbReference>
<evidence type="ECO:0000313" key="9">
    <source>
        <dbReference type="EMBL" id="KAF2857422.1"/>
    </source>
</evidence>
<dbReference type="PANTHER" id="PTHR12838">
    <property type="entry name" value="U3 SMALL NUCLEOLAR RNA-ASSOCIATED PROTEIN 11"/>
    <property type="match status" value="1"/>
</dbReference>
<evidence type="ECO:0000256" key="4">
    <source>
        <dbReference type="ARBA" id="ARBA00022552"/>
    </source>
</evidence>
<dbReference type="GO" id="GO:0006364">
    <property type="term" value="P:rRNA processing"/>
    <property type="evidence" value="ECO:0007669"/>
    <property type="project" value="UniProtKB-UniRule"/>
</dbReference>
<comment type="subcellular location">
    <subcellularLocation>
        <location evidence="2 6">Nucleus</location>
        <location evidence="2 6">Nucleolus</location>
    </subcellularLocation>
</comment>
<evidence type="ECO:0000256" key="7">
    <source>
        <dbReference type="SAM" id="Coils"/>
    </source>
</evidence>
<evidence type="ECO:0000256" key="5">
    <source>
        <dbReference type="ARBA" id="ARBA00023242"/>
    </source>
</evidence>
<keyword evidence="4 6" id="KW-0698">rRNA processing</keyword>
<evidence type="ECO:0000256" key="3">
    <source>
        <dbReference type="ARBA" id="ARBA00008105"/>
    </source>
</evidence>
<feature type="compositionally biased region" description="Acidic residues" evidence="8">
    <location>
        <begin position="151"/>
        <end position="161"/>
    </location>
</feature>
<evidence type="ECO:0000256" key="1">
    <source>
        <dbReference type="ARBA" id="ARBA00004099"/>
    </source>
</evidence>
<keyword evidence="7" id="KW-0175">Coiled coil</keyword>
<comment type="function">
    <text evidence="1 6">Involved in nucleolar processing of pre-18S ribosomal RNA.</text>
</comment>
<comment type="subunit">
    <text evidence="6">Component of the ribosomal small subunit (SSU) processome.</text>
</comment>
<name>A0A6A7BQM9_9PEZI</name>
<reference evidence="9" key="1">
    <citation type="journal article" date="2020" name="Stud. Mycol.">
        <title>101 Dothideomycetes genomes: a test case for predicting lifestyles and emergence of pathogens.</title>
        <authorList>
            <person name="Haridas S."/>
            <person name="Albert R."/>
            <person name="Binder M."/>
            <person name="Bloem J."/>
            <person name="Labutti K."/>
            <person name="Salamov A."/>
            <person name="Andreopoulos B."/>
            <person name="Baker S."/>
            <person name="Barry K."/>
            <person name="Bills G."/>
            <person name="Bluhm B."/>
            <person name="Cannon C."/>
            <person name="Castanera R."/>
            <person name="Culley D."/>
            <person name="Daum C."/>
            <person name="Ezra D."/>
            <person name="Gonzalez J."/>
            <person name="Henrissat B."/>
            <person name="Kuo A."/>
            <person name="Liang C."/>
            <person name="Lipzen A."/>
            <person name="Lutzoni F."/>
            <person name="Magnuson J."/>
            <person name="Mondo S."/>
            <person name="Nolan M."/>
            <person name="Ohm R."/>
            <person name="Pangilinan J."/>
            <person name="Park H.-J."/>
            <person name="Ramirez L."/>
            <person name="Alfaro M."/>
            <person name="Sun H."/>
            <person name="Tritt A."/>
            <person name="Yoshinaga Y."/>
            <person name="Zwiers L.-H."/>
            <person name="Turgeon B."/>
            <person name="Goodwin S."/>
            <person name="Spatafora J."/>
            <person name="Crous P."/>
            <person name="Grigoriev I."/>
        </authorList>
    </citation>
    <scope>NUCLEOTIDE SEQUENCE</scope>
    <source>
        <strain evidence="9">CBS 480.64</strain>
    </source>
</reference>
<organism evidence="9 10">
    <name type="scientific">Piedraia hortae CBS 480.64</name>
    <dbReference type="NCBI Taxonomy" id="1314780"/>
    <lineage>
        <taxon>Eukaryota</taxon>
        <taxon>Fungi</taxon>
        <taxon>Dikarya</taxon>
        <taxon>Ascomycota</taxon>
        <taxon>Pezizomycotina</taxon>
        <taxon>Dothideomycetes</taxon>
        <taxon>Dothideomycetidae</taxon>
        <taxon>Capnodiales</taxon>
        <taxon>Piedraiaceae</taxon>
        <taxon>Piedraia</taxon>
    </lineage>
</organism>
<comment type="similarity">
    <text evidence="3 6">Belongs to the UTP11 family.</text>
</comment>
<evidence type="ECO:0000256" key="2">
    <source>
        <dbReference type="ARBA" id="ARBA00004604"/>
    </source>
</evidence>
<feature type="region of interest" description="Disordered" evidence="8">
    <location>
        <begin position="151"/>
        <end position="172"/>
    </location>
</feature>
<evidence type="ECO:0000313" key="10">
    <source>
        <dbReference type="Proteomes" id="UP000799421"/>
    </source>
</evidence>
<feature type="compositionally biased region" description="Basic and acidic residues" evidence="8">
    <location>
        <begin position="15"/>
        <end position="26"/>
    </location>
</feature>
<dbReference type="GO" id="GO:0032040">
    <property type="term" value="C:small-subunit processome"/>
    <property type="evidence" value="ECO:0007669"/>
    <property type="project" value="UniProtKB-UniRule"/>
</dbReference>